<gene>
    <name evidence="9" type="ORF">SAMN05444401_0738</name>
</gene>
<dbReference type="PANTHER" id="PTHR30471">
    <property type="entry name" value="DNA REPAIR PROTEIN RADC"/>
    <property type="match status" value="1"/>
</dbReference>
<dbReference type="InterPro" id="IPR037518">
    <property type="entry name" value="MPN"/>
</dbReference>
<evidence type="ECO:0000313" key="9">
    <source>
        <dbReference type="EMBL" id="SHI47146.1"/>
    </source>
</evidence>
<dbReference type="GO" id="GO:0046872">
    <property type="term" value="F:metal ion binding"/>
    <property type="evidence" value="ECO:0007669"/>
    <property type="project" value="UniProtKB-KW"/>
</dbReference>
<dbReference type="OrthoDB" id="9804482at2"/>
<keyword evidence="10" id="KW-1185">Reference proteome</keyword>
<dbReference type="Gene3D" id="3.40.140.10">
    <property type="entry name" value="Cytidine Deaminase, domain 2"/>
    <property type="match status" value="1"/>
</dbReference>
<keyword evidence="3" id="KW-0479">Metal-binding</keyword>
<reference evidence="9 10" key="1">
    <citation type="submission" date="2016-11" db="EMBL/GenBank/DDBJ databases">
        <authorList>
            <person name="Jaros S."/>
            <person name="Januszkiewicz K."/>
            <person name="Wedrychowicz H."/>
        </authorList>
    </citation>
    <scope>NUCLEOTIDE SEQUENCE [LARGE SCALE GENOMIC DNA]</scope>
    <source>
        <strain evidence="9 10">DSM 21864</strain>
    </source>
</reference>
<dbReference type="PROSITE" id="PS50249">
    <property type="entry name" value="MPN"/>
    <property type="match status" value="1"/>
</dbReference>
<keyword evidence="2" id="KW-0645">Protease</keyword>
<dbReference type="InterPro" id="IPR001405">
    <property type="entry name" value="UPF0758"/>
</dbReference>
<dbReference type="GO" id="GO:0006508">
    <property type="term" value="P:proteolysis"/>
    <property type="evidence" value="ECO:0007669"/>
    <property type="project" value="UniProtKB-KW"/>
</dbReference>
<dbReference type="GO" id="GO:0008237">
    <property type="term" value="F:metallopeptidase activity"/>
    <property type="evidence" value="ECO:0007669"/>
    <property type="project" value="UniProtKB-KW"/>
</dbReference>
<protein>
    <submittedName>
        <fullName evidence="9">DNA replication and repair protein RadC</fullName>
    </submittedName>
</protein>
<keyword evidence="6" id="KW-0482">Metalloprotease</keyword>
<dbReference type="Pfam" id="PF20582">
    <property type="entry name" value="UPF0758_N"/>
    <property type="match status" value="1"/>
</dbReference>
<evidence type="ECO:0000259" key="8">
    <source>
        <dbReference type="PROSITE" id="PS50249"/>
    </source>
</evidence>
<organism evidence="9 10">
    <name type="scientific">Clostridium amylolyticum</name>
    <dbReference type="NCBI Taxonomy" id="1121298"/>
    <lineage>
        <taxon>Bacteria</taxon>
        <taxon>Bacillati</taxon>
        <taxon>Bacillota</taxon>
        <taxon>Clostridia</taxon>
        <taxon>Eubacteriales</taxon>
        <taxon>Clostridiaceae</taxon>
        <taxon>Clostridium</taxon>
    </lineage>
</organism>
<evidence type="ECO:0000256" key="1">
    <source>
        <dbReference type="ARBA" id="ARBA00010243"/>
    </source>
</evidence>
<dbReference type="RefSeq" id="WP_073003841.1">
    <property type="nucleotide sequence ID" value="NZ_FQZO01000001.1"/>
</dbReference>
<name>A0A1M6BEM9_9CLOT</name>
<dbReference type="InterPro" id="IPR020891">
    <property type="entry name" value="UPF0758_CS"/>
</dbReference>
<keyword evidence="5" id="KW-0862">Zinc</keyword>
<sequence length="228" mass="25092">MKPNLRIIDLPQEERPREKLLKYGAEHLSNAELLAIVLRVGSNSENIIHLCDRILGFTNGLEGLLNLSPHELMTLKGIKSAKAAQLSAVAEVAKRMRNLSPNKLEKITSPRDAAELVIGEMNILKQEVLKLIMLNTKNCVIFKKNIFVGSLNSSIVHPREIFSEALKANSASIIVCHNHPSGDPEPSSEDVNITLRLKECGKIVGIDLIDHIIIGGNSYVSLKEKGII</sequence>
<evidence type="ECO:0000256" key="6">
    <source>
        <dbReference type="ARBA" id="ARBA00023049"/>
    </source>
</evidence>
<evidence type="ECO:0000256" key="3">
    <source>
        <dbReference type="ARBA" id="ARBA00022723"/>
    </source>
</evidence>
<evidence type="ECO:0000256" key="4">
    <source>
        <dbReference type="ARBA" id="ARBA00022801"/>
    </source>
</evidence>
<dbReference type="STRING" id="1121298.SAMN05444401_0738"/>
<evidence type="ECO:0000256" key="7">
    <source>
        <dbReference type="RuleBase" id="RU003797"/>
    </source>
</evidence>
<evidence type="ECO:0000313" key="10">
    <source>
        <dbReference type="Proteomes" id="UP000184080"/>
    </source>
</evidence>
<feature type="domain" description="MPN" evidence="8">
    <location>
        <begin position="106"/>
        <end position="228"/>
    </location>
</feature>
<dbReference type="InterPro" id="IPR046778">
    <property type="entry name" value="UPF0758_N"/>
</dbReference>
<dbReference type="AlphaFoldDB" id="A0A1M6BEM9"/>
<dbReference type="NCBIfam" id="TIGR00608">
    <property type="entry name" value="radc"/>
    <property type="match status" value="1"/>
</dbReference>
<evidence type="ECO:0000256" key="2">
    <source>
        <dbReference type="ARBA" id="ARBA00022670"/>
    </source>
</evidence>
<dbReference type="Pfam" id="PF04002">
    <property type="entry name" value="RadC"/>
    <property type="match status" value="1"/>
</dbReference>
<keyword evidence="4" id="KW-0378">Hydrolase</keyword>
<dbReference type="Proteomes" id="UP000184080">
    <property type="component" value="Unassembled WGS sequence"/>
</dbReference>
<dbReference type="CDD" id="cd08071">
    <property type="entry name" value="MPN_DUF2466"/>
    <property type="match status" value="1"/>
</dbReference>
<evidence type="ECO:0000256" key="5">
    <source>
        <dbReference type="ARBA" id="ARBA00022833"/>
    </source>
</evidence>
<dbReference type="PROSITE" id="PS01302">
    <property type="entry name" value="UPF0758"/>
    <property type="match status" value="1"/>
</dbReference>
<proteinExistence type="inferred from homology"/>
<dbReference type="PANTHER" id="PTHR30471:SF3">
    <property type="entry name" value="UPF0758 PROTEIN YEES-RELATED"/>
    <property type="match status" value="1"/>
</dbReference>
<accession>A0A1M6BEM9</accession>
<dbReference type="SUPFAM" id="SSF102712">
    <property type="entry name" value="JAB1/MPN domain"/>
    <property type="match status" value="1"/>
</dbReference>
<dbReference type="EMBL" id="FQZO01000001">
    <property type="protein sequence ID" value="SHI47146.1"/>
    <property type="molecule type" value="Genomic_DNA"/>
</dbReference>
<dbReference type="NCBIfam" id="NF000642">
    <property type="entry name" value="PRK00024.1"/>
    <property type="match status" value="1"/>
</dbReference>
<dbReference type="InterPro" id="IPR025657">
    <property type="entry name" value="RadC_JAB"/>
</dbReference>
<comment type="similarity">
    <text evidence="1 7">Belongs to the UPF0758 family.</text>
</comment>